<sequence length="89" mass="10752">MRTKKANFLEVGDYIELKDDEHLWVRTVEFTDDMVHIYGFINHCTDGSCRSYKNTEVVKIWEINENPTRKNPRRLNRTLLKFRKLLFGF</sequence>
<keyword evidence="2" id="KW-1185">Reference proteome</keyword>
<name>K4F734_9CAUD</name>
<dbReference type="EMBL" id="JN882285">
    <property type="protein sequence ID" value="AFC21838.1"/>
    <property type="molecule type" value="Genomic_DNA"/>
</dbReference>
<evidence type="ECO:0000313" key="1">
    <source>
        <dbReference type="EMBL" id="AFC21838.1"/>
    </source>
</evidence>
<dbReference type="RefSeq" id="YP_006987493.1">
    <property type="nucleotide sequence ID" value="NC_019401.1"/>
</dbReference>
<dbReference type="GeneID" id="13994128"/>
<dbReference type="KEGG" id="vg:13994128"/>
<proteinExistence type="predicted"/>
<evidence type="ECO:0000313" key="2">
    <source>
        <dbReference type="Proteomes" id="UP000000457"/>
    </source>
</evidence>
<accession>K4F734</accession>
<gene>
    <name evidence="1" type="ORF">GAP32_386</name>
</gene>
<dbReference type="Proteomes" id="UP000000457">
    <property type="component" value="Segment"/>
</dbReference>
<reference evidence="1 2" key="1">
    <citation type="journal article" date="2014" name="Virology">
        <title>Supersize me: Cronobacter sakazakii phage GAP32.</title>
        <authorList>
            <person name="Abbasifar R."/>
            <person name="Griffiths M.W."/>
            <person name="Sabour P.M."/>
            <person name="Ackermann H.-W."/>
            <person name="Vandersteegen K."/>
            <person name="Lavigne R."/>
            <person name="Noben J.-P."/>
            <person name="Villa A.A."/>
            <person name="Abbasifar A."/>
            <person name="Nash J.H.E."/>
            <person name="Kropinski A.M."/>
        </authorList>
    </citation>
    <scope>NUCLEOTIDE SEQUENCE [LARGE SCALE GENOMIC DNA]</scope>
    <source>
        <strain evidence="1">GAP-32</strain>
    </source>
</reference>
<organism evidence="1 2">
    <name type="scientific">Cronobacter phage vB_CsaM_GAP32</name>
    <dbReference type="NCBI Taxonomy" id="1141136"/>
    <lineage>
        <taxon>Viruses</taxon>
        <taxon>Duplodnaviria</taxon>
        <taxon>Heunggongvirae</taxon>
        <taxon>Uroviricota</taxon>
        <taxon>Caudoviricetes</taxon>
        <taxon>Mimasvirus</taxon>
        <taxon>Mimasvirus GAP32</taxon>
    </lineage>
</organism>
<protein>
    <submittedName>
        <fullName evidence="1">Uncharacterized protein</fullName>
    </submittedName>
</protein>